<dbReference type="Pfam" id="PF02586">
    <property type="entry name" value="SRAP"/>
    <property type="match status" value="1"/>
</dbReference>
<dbReference type="EMBL" id="RRCH01000022">
    <property type="protein sequence ID" value="RRJ30368.1"/>
    <property type="molecule type" value="Genomic_DNA"/>
</dbReference>
<dbReference type="PANTHER" id="PTHR13604">
    <property type="entry name" value="DC12-RELATED"/>
    <property type="match status" value="1"/>
</dbReference>
<name>A0A3P3RBP1_9EURY</name>
<dbReference type="SUPFAM" id="SSF143081">
    <property type="entry name" value="BB1717-like"/>
    <property type="match status" value="1"/>
</dbReference>
<protein>
    <submittedName>
        <fullName evidence="9">SOS response-associated peptidase</fullName>
    </submittedName>
</protein>
<dbReference type="PANTHER" id="PTHR13604:SF0">
    <property type="entry name" value="ABASIC SITE PROCESSING PROTEIN HMCES"/>
    <property type="match status" value="1"/>
</dbReference>
<evidence type="ECO:0000256" key="6">
    <source>
        <dbReference type="ARBA" id="ARBA00023125"/>
    </source>
</evidence>
<dbReference type="InterPro" id="IPR036590">
    <property type="entry name" value="SRAP-like"/>
</dbReference>
<keyword evidence="3" id="KW-0227">DNA damage</keyword>
<feature type="region of interest" description="Disordered" evidence="8">
    <location>
        <begin position="212"/>
        <end position="234"/>
    </location>
</feature>
<keyword evidence="2" id="KW-0645">Protease</keyword>
<proteinExistence type="inferred from homology"/>
<evidence type="ECO:0000313" key="9">
    <source>
        <dbReference type="EMBL" id="RRJ30368.1"/>
    </source>
</evidence>
<evidence type="ECO:0000256" key="1">
    <source>
        <dbReference type="ARBA" id="ARBA00008136"/>
    </source>
</evidence>
<dbReference type="GO" id="GO:0006508">
    <property type="term" value="P:proteolysis"/>
    <property type="evidence" value="ECO:0007669"/>
    <property type="project" value="UniProtKB-KW"/>
</dbReference>
<dbReference type="GO" id="GO:0016829">
    <property type="term" value="F:lyase activity"/>
    <property type="evidence" value="ECO:0007669"/>
    <property type="project" value="UniProtKB-KW"/>
</dbReference>
<dbReference type="GO" id="GO:0003697">
    <property type="term" value="F:single-stranded DNA binding"/>
    <property type="evidence" value="ECO:0007669"/>
    <property type="project" value="InterPro"/>
</dbReference>
<evidence type="ECO:0000256" key="2">
    <source>
        <dbReference type="ARBA" id="ARBA00022670"/>
    </source>
</evidence>
<keyword evidence="4" id="KW-0378">Hydrolase</keyword>
<reference evidence="9 10" key="1">
    <citation type="submission" date="2018-11" db="EMBL/GenBank/DDBJ databases">
        <title>Taxonoimc description of Halomarina strain SPP-AMP-1.</title>
        <authorList>
            <person name="Pal Y."/>
            <person name="Srinivasana K."/>
            <person name="Verma A."/>
            <person name="Kumar P."/>
        </authorList>
    </citation>
    <scope>NUCLEOTIDE SEQUENCE [LARGE SCALE GENOMIC DNA]</scope>
    <source>
        <strain evidence="9 10">SPP-AMP-1</strain>
    </source>
</reference>
<comment type="caution">
    <text evidence="9">The sequence shown here is derived from an EMBL/GenBank/DDBJ whole genome shotgun (WGS) entry which is preliminary data.</text>
</comment>
<keyword evidence="10" id="KW-1185">Reference proteome</keyword>
<evidence type="ECO:0000256" key="8">
    <source>
        <dbReference type="SAM" id="MobiDB-lite"/>
    </source>
</evidence>
<keyword evidence="7" id="KW-0456">Lyase</keyword>
<dbReference type="AlphaFoldDB" id="A0A3P3RBP1"/>
<evidence type="ECO:0000256" key="3">
    <source>
        <dbReference type="ARBA" id="ARBA00022763"/>
    </source>
</evidence>
<keyword evidence="5" id="KW-0190">Covalent protein-DNA linkage</keyword>
<dbReference type="InterPro" id="IPR003738">
    <property type="entry name" value="SRAP"/>
</dbReference>
<gene>
    <name evidence="9" type="ORF">EIK79_10645</name>
</gene>
<keyword evidence="6" id="KW-0238">DNA-binding</keyword>
<dbReference type="Proteomes" id="UP000282322">
    <property type="component" value="Unassembled WGS sequence"/>
</dbReference>
<dbReference type="GO" id="GO:0106300">
    <property type="term" value="P:protein-DNA covalent cross-linking repair"/>
    <property type="evidence" value="ECO:0007669"/>
    <property type="project" value="InterPro"/>
</dbReference>
<evidence type="ECO:0000256" key="7">
    <source>
        <dbReference type="ARBA" id="ARBA00023239"/>
    </source>
</evidence>
<organism evidence="9 10">
    <name type="scientific">Halocatena pleomorpha</name>
    <dbReference type="NCBI Taxonomy" id="1785090"/>
    <lineage>
        <taxon>Archaea</taxon>
        <taxon>Methanobacteriati</taxon>
        <taxon>Methanobacteriota</taxon>
        <taxon>Stenosarchaea group</taxon>
        <taxon>Halobacteria</taxon>
        <taxon>Halobacteriales</taxon>
        <taxon>Natronomonadaceae</taxon>
        <taxon>Halocatena</taxon>
    </lineage>
</organism>
<evidence type="ECO:0000313" key="10">
    <source>
        <dbReference type="Proteomes" id="UP000282322"/>
    </source>
</evidence>
<sequence length="234" mass="25980">MCGRYSLFVDPETIEERFGARVAFDFEPRYNAAPGQQLPIVRDDTRTSVTRAQWGLVPSWADEPSTELINARSETVTQTQAFQDAYWNRRCLVPIDGFYEWVDTNDGQKQPHRITSTDDRPFALAGLWETWNPPNSQAALGDFSNGGDGVDASEPLVSFTVLTREPNDTVSEYHDRMPVILSEREETGWLDGVGIDALDPTPEDALRGYPVSSAVNNPSNDSPVVVEPIELSGS</sequence>
<dbReference type="RefSeq" id="WP_124955102.1">
    <property type="nucleotide sequence ID" value="NZ_RRCH01000022.1"/>
</dbReference>
<dbReference type="GO" id="GO:0008233">
    <property type="term" value="F:peptidase activity"/>
    <property type="evidence" value="ECO:0007669"/>
    <property type="project" value="UniProtKB-KW"/>
</dbReference>
<dbReference type="OrthoDB" id="109020at2157"/>
<feature type="compositionally biased region" description="Low complexity" evidence="8">
    <location>
        <begin position="212"/>
        <end position="228"/>
    </location>
</feature>
<evidence type="ECO:0000256" key="5">
    <source>
        <dbReference type="ARBA" id="ARBA00023124"/>
    </source>
</evidence>
<accession>A0A3P3RBP1</accession>
<evidence type="ECO:0000256" key="4">
    <source>
        <dbReference type="ARBA" id="ARBA00022801"/>
    </source>
</evidence>
<dbReference type="Gene3D" id="3.90.1680.10">
    <property type="entry name" value="SOS response associated peptidase-like"/>
    <property type="match status" value="1"/>
</dbReference>
<comment type="similarity">
    <text evidence="1">Belongs to the SOS response-associated peptidase family.</text>
</comment>